<keyword evidence="2" id="KW-0808">Transferase</keyword>
<feature type="domain" description="GAF" evidence="1">
    <location>
        <begin position="55"/>
        <end position="187"/>
    </location>
</feature>
<sequence>MSGAFNNDGRGISPLIATSWERCNKLMKRETWNVPHQAQGVTFASIYRRKKAMLTLGQAALEDAWEYMAPRECALLILDETACILSRNGDPQTLQQLSALGFNDGTYCAEGIIGTCALSLAAISGQAVKTMADQHFKQALWNWAFCATPLFDSKGRLTGTIALACPVEQTTAADLPLTLAIAREVGNLLLTDSLLAETNRHLNQLNALLESMDDGVISWDEQVICNLLMPRRRGSCALTRRQVRDGNH</sequence>
<name>A0A376ZVT6_ECOLX</name>
<dbReference type="SUPFAM" id="SSF55781">
    <property type="entry name" value="GAF domain-like"/>
    <property type="match status" value="1"/>
</dbReference>
<dbReference type="Gene3D" id="3.30.450.40">
    <property type="match status" value="1"/>
</dbReference>
<dbReference type="Proteomes" id="UP000255543">
    <property type="component" value="Unassembled WGS sequence"/>
</dbReference>
<accession>A0A376ZVT6</accession>
<reference evidence="2 3" key="1">
    <citation type="submission" date="2018-06" db="EMBL/GenBank/DDBJ databases">
        <authorList>
            <consortium name="Pathogen Informatics"/>
            <person name="Doyle S."/>
        </authorList>
    </citation>
    <scope>NUCLEOTIDE SEQUENCE [LARGE SCALE GENOMIC DNA]</scope>
    <source>
        <strain evidence="2 3">NCTC8179</strain>
    </source>
</reference>
<dbReference type="GO" id="GO:0016301">
    <property type="term" value="F:kinase activity"/>
    <property type="evidence" value="ECO:0007669"/>
    <property type="project" value="UniProtKB-KW"/>
</dbReference>
<evidence type="ECO:0000313" key="3">
    <source>
        <dbReference type="Proteomes" id="UP000255543"/>
    </source>
</evidence>
<dbReference type="InterPro" id="IPR003018">
    <property type="entry name" value="GAF"/>
</dbReference>
<evidence type="ECO:0000259" key="1">
    <source>
        <dbReference type="Pfam" id="PF01590"/>
    </source>
</evidence>
<dbReference type="Pfam" id="PF01590">
    <property type="entry name" value="GAF"/>
    <property type="match status" value="1"/>
</dbReference>
<dbReference type="AlphaFoldDB" id="A0A376ZVT6"/>
<gene>
    <name evidence="2" type="primary">dhaR_1</name>
    <name evidence="2" type="ORF">NCTC8179_03109</name>
</gene>
<keyword evidence="2" id="KW-0418">Kinase</keyword>
<proteinExistence type="predicted"/>
<protein>
    <submittedName>
        <fullName evidence="2">PTS-dependent dihydroxyacetone kinase operon regulator (Sigma-54 dependent transcriptional regulator)</fullName>
    </submittedName>
</protein>
<dbReference type="EMBL" id="UGEB01000001">
    <property type="protein sequence ID" value="STK83489.1"/>
    <property type="molecule type" value="Genomic_DNA"/>
</dbReference>
<evidence type="ECO:0000313" key="2">
    <source>
        <dbReference type="EMBL" id="STK83489.1"/>
    </source>
</evidence>
<organism evidence="2 3">
    <name type="scientific">Escherichia coli</name>
    <dbReference type="NCBI Taxonomy" id="562"/>
    <lineage>
        <taxon>Bacteria</taxon>
        <taxon>Pseudomonadati</taxon>
        <taxon>Pseudomonadota</taxon>
        <taxon>Gammaproteobacteria</taxon>
        <taxon>Enterobacterales</taxon>
        <taxon>Enterobacteriaceae</taxon>
        <taxon>Escherichia</taxon>
    </lineage>
</organism>
<dbReference type="InterPro" id="IPR029016">
    <property type="entry name" value="GAF-like_dom_sf"/>
</dbReference>